<feature type="region of interest" description="Disordered" evidence="1">
    <location>
        <begin position="324"/>
        <end position="345"/>
    </location>
</feature>
<dbReference type="GO" id="GO:0003254">
    <property type="term" value="P:regulation of membrane depolarization"/>
    <property type="evidence" value="ECO:0007669"/>
    <property type="project" value="TreeGrafter"/>
</dbReference>
<evidence type="ECO:0000313" key="4">
    <source>
        <dbReference type="EMBL" id="KAJ3108203.1"/>
    </source>
</evidence>
<keyword evidence="2" id="KW-0472">Membrane</keyword>
<dbReference type="EMBL" id="JADGJH010001869">
    <property type="protein sequence ID" value="KAJ3108203.1"/>
    <property type="molecule type" value="Genomic_DNA"/>
</dbReference>
<feature type="transmembrane region" description="Helical" evidence="2">
    <location>
        <begin position="447"/>
        <end position="466"/>
    </location>
</feature>
<dbReference type="Gene3D" id="1.10.287.630">
    <property type="entry name" value="Helix hairpin bin"/>
    <property type="match status" value="1"/>
</dbReference>
<dbReference type="Gene3D" id="2.60.120.10">
    <property type="entry name" value="Jelly Rolls"/>
    <property type="match status" value="1"/>
</dbReference>
<feature type="compositionally biased region" description="Polar residues" evidence="1">
    <location>
        <begin position="268"/>
        <end position="278"/>
    </location>
</feature>
<dbReference type="Proteomes" id="UP001211907">
    <property type="component" value="Unassembled WGS sequence"/>
</dbReference>
<evidence type="ECO:0000256" key="2">
    <source>
        <dbReference type="SAM" id="Phobius"/>
    </source>
</evidence>
<dbReference type="SUPFAM" id="SSF51206">
    <property type="entry name" value="cAMP-binding domain-like"/>
    <property type="match status" value="1"/>
</dbReference>
<dbReference type="PANTHER" id="PTHR45689:SF15">
    <property type="entry name" value="TETRAMERIC POTASSIUM-SELECTIVE CYCLIC NUCLEOTIDE GATED CHANNEL"/>
    <property type="match status" value="1"/>
</dbReference>
<organism evidence="4 5">
    <name type="scientific">Physocladia obscura</name>
    <dbReference type="NCBI Taxonomy" id="109957"/>
    <lineage>
        <taxon>Eukaryota</taxon>
        <taxon>Fungi</taxon>
        <taxon>Fungi incertae sedis</taxon>
        <taxon>Chytridiomycota</taxon>
        <taxon>Chytridiomycota incertae sedis</taxon>
        <taxon>Chytridiomycetes</taxon>
        <taxon>Chytridiales</taxon>
        <taxon>Chytriomycetaceae</taxon>
        <taxon>Physocladia</taxon>
    </lineage>
</organism>
<dbReference type="InterPro" id="IPR000595">
    <property type="entry name" value="cNMP-bd_dom"/>
</dbReference>
<feature type="transmembrane region" description="Helical" evidence="2">
    <location>
        <begin position="495"/>
        <end position="514"/>
    </location>
</feature>
<feature type="compositionally biased region" description="Low complexity" evidence="1">
    <location>
        <begin position="245"/>
        <end position="267"/>
    </location>
</feature>
<dbReference type="GO" id="GO:0005249">
    <property type="term" value="F:voltage-gated potassium channel activity"/>
    <property type="evidence" value="ECO:0007669"/>
    <property type="project" value="TreeGrafter"/>
</dbReference>
<gene>
    <name evidence="4" type="ORF">HK100_003467</name>
</gene>
<evidence type="ECO:0000313" key="5">
    <source>
        <dbReference type="Proteomes" id="UP001211907"/>
    </source>
</evidence>
<feature type="transmembrane region" description="Helical" evidence="2">
    <location>
        <begin position="520"/>
        <end position="538"/>
    </location>
</feature>
<feature type="transmembrane region" description="Helical" evidence="2">
    <location>
        <begin position="571"/>
        <end position="592"/>
    </location>
</feature>
<comment type="caution">
    <text evidence="4">The sequence shown here is derived from an EMBL/GenBank/DDBJ whole genome shotgun (WGS) entry which is preliminary data.</text>
</comment>
<dbReference type="InterPro" id="IPR018490">
    <property type="entry name" value="cNMP-bd_dom_sf"/>
</dbReference>
<dbReference type="PROSITE" id="PS50042">
    <property type="entry name" value="CNMP_BINDING_3"/>
    <property type="match status" value="1"/>
</dbReference>
<evidence type="ECO:0000259" key="3">
    <source>
        <dbReference type="PROSITE" id="PS50042"/>
    </source>
</evidence>
<dbReference type="CDD" id="cd00038">
    <property type="entry name" value="CAP_ED"/>
    <property type="match status" value="1"/>
</dbReference>
<protein>
    <recommendedName>
        <fullName evidence="3">Cyclic nucleotide-binding domain-containing protein</fullName>
    </recommendedName>
</protein>
<sequence>MPIYLLQEIRAIILQQELILSRIRRFESHLLTTQSTSVDQTLKPSAKQNNIKRTLSVVASRTPKRLSNLKLSSVNASTALSSEFGLDSNDENLSNSLAQLHVDLGIRWSGEDYNMTAIDDKNSSKGSLVFSVQNKHPPVVSGVMVSSFTPLKAVDGENLLANNTQQLDIERQYKDKSEVDIENTKFNRKNLKKTSRTNSINLKKATSQSIITVPRISALPIASKQDEAALARLETIVSLTSICGNASNSSHSSSRNSQIGGNENNNNDSPKSTGTSLDADQDSERMVSSSFTNNDVASAETSPIVSKTTKSYILNPKIIDIERGTTTSKLQSQTETRPPESQTPNIIQYSRETKKTFSKKGDSFVYSRSQVMVFLLPFFDGKGRWLSLNNFEKEDIEAVRFSINGLHPKSLFCTASDLFFSINYMAIMWYIPFFISFTDFFPEQLPYLSVIITIIFLLESIIALITPQPTIYNALFGLKEFESFRPTLYNWMQKWVGWSAIVEVVTIIPFELLVEPGNTSLISGRGGVATLMLMIRLIRLIRIPQMCRRCAIYTRLECEIDKLVGMSVSKVVPILIGMIFFLHYNACSVYYFGQIGGFVGWNQFDIDTNSTITNLSQIYSWSLFQAVGNMFPHSYNPSTAIEQIIESIYIVLAAVLYAAFLGAISSATMSVNPFGRLYDQKIEELQDYCKSKNLNKQIEHKLFSYFEARYRGKYFDENMLLLEMNESLRVEISLQNARALIEKVPFLRRVQNDGRDEIFLGRVAMALKTQYYVAGDCITKQGDSGLDMFFVISGKVDVFVNGKKVVSLCDGAYIGGKRSIFWFVM</sequence>
<feature type="transmembrane region" description="Helical" evidence="2">
    <location>
        <begin position="648"/>
        <end position="671"/>
    </location>
</feature>
<proteinExistence type="predicted"/>
<dbReference type="AlphaFoldDB" id="A0AAD5SW53"/>
<keyword evidence="5" id="KW-1185">Reference proteome</keyword>
<feature type="region of interest" description="Disordered" evidence="1">
    <location>
        <begin position="244"/>
        <end position="302"/>
    </location>
</feature>
<dbReference type="PANTHER" id="PTHR45689">
    <property type="entry name" value="I[[H]] CHANNEL, ISOFORM E"/>
    <property type="match status" value="1"/>
</dbReference>
<dbReference type="GO" id="GO:0035725">
    <property type="term" value="P:sodium ion transmembrane transport"/>
    <property type="evidence" value="ECO:0007669"/>
    <property type="project" value="TreeGrafter"/>
</dbReference>
<dbReference type="InterPro" id="IPR014710">
    <property type="entry name" value="RmlC-like_jellyroll"/>
</dbReference>
<dbReference type="InterPro" id="IPR051413">
    <property type="entry name" value="K/Na_HCN_channel"/>
</dbReference>
<evidence type="ECO:0000256" key="1">
    <source>
        <dbReference type="SAM" id="MobiDB-lite"/>
    </source>
</evidence>
<feature type="compositionally biased region" description="Polar residues" evidence="1">
    <location>
        <begin position="286"/>
        <end position="302"/>
    </location>
</feature>
<feature type="domain" description="Cyclic nucleotide-binding" evidence="3">
    <location>
        <begin position="756"/>
        <end position="815"/>
    </location>
</feature>
<dbReference type="Gene3D" id="1.10.287.70">
    <property type="match status" value="1"/>
</dbReference>
<feature type="transmembrane region" description="Helical" evidence="2">
    <location>
        <begin position="410"/>
        <end position="435"/>
    </location>
</feature>
<reference evidence="4" key="1">
    <citation type="submission" date="2020-05" db="EMBL/GenBank/DDBJ databases">
        <title>Phylogenomic resolution of chytrid fungi.</title>
        <authorList>
            <person name="Stajich J.E."/>
            <person name="Amses K."/>
            <person name="Simmons R."/>
            <person name="Seto K."/>
            <person name="Myers J."/>
            <person name="Bonds A."/>
            <person name="Quandt C.A."/>
            <person name="Barry K."/>
            <person name="Liu P."/>
            <person name="Grigoriev I."/>
            <person name="Longcore J.E."/>
            <person name="James T.Y."/>
        </authorList>
    </citation>
    <scope>NUCLEOTIDE SEQUENCE</scope>
    <source>
        <strain evidence="4">JEL0513</strain>
    </source>
</reference>
<dbReference type="GO" id="GO:0098855">
    <property type="term" value="C:HCN channel complex"/>
    <property type="evidence" value="ECO:0007669"/>
    <property type="project" value="TreeGrafter"/>
</dbReference>
<dbReference type="SUPFAM" id="SSF81324">
    <property type="entry name" value="Voltage-gated potassium channels"/>
    <property type="match status" value="1"/>
</dbReference>
<accession>A0AAD5SW53</accession>
<keyword evidence="2" id="KW-0812">Transmembrane</keyword>
<keyword evidence="2" id="KW-1133">Transmembrane helix</keyword>
<name>A0AAD5SW53_9FUNG</name>